<dbReference type="HOGENOM" id="CLU_1185297_0_0_1"/>
<evidence type="ECO:0000313" key="2">
    <source>
        <dbReference type="Proteomes" id="UP000002872"/>
    </source>
</evidence>
<accession>I3EEC2</accession>
<dbReference type="OMA" id="EYSPYAW"/>
<protein>
    <submittedName>
        <fullName evidence="1">Uncharacterized protein</fullName>
    </submittedName>
</protein>
<gene>
    <name evidence="1" type="ORF">NEQG_02116</name>
</gene>
<sequence>MKTKGFLSVFQKHLQREVLSTPEYKNLLHHVLCIKNSLINRYCISPICSRVFKLTKSTVNTGAATLNIADVLLEIASTSIIDIMDKTISQPLNILSDIVYKPILHTGRHIYSGQPYKRNIDIEANNLQMKDLPLTQDQAKKLITAVIEGMHYDDLLQEYSPYAWRSIRVGYAPGELLDVNHVEYNRKKKELLFIADMYNEIEDKVHKKKSKWKIKNDKKDGVTVHKVEVSEIL</sequence>
<dbReference type="OrthoDB" id="2187817at2759"/>
<evidence type="ECO:0000313" key="1">
    <source>
        <dbReference type="EMBL" id="EIJ87569.1"/>
    </source>
</evidence>
<dbReference type="Proteomes" id="UP000002872">
    <property type="component" value="Unassembled WGS sequence"/>
</dbReference>
<reference evidence="1" key="1">
    <citation type="submission" date="2011-01" db="EMBL/GenBank/DDBJ databases">
        <title>The Genome Sequence of Nematocida parisii strain ERTm3.</title>
        <authorList>
            <consortium name="The Broad Institute Genome Sequencing Platform"/>
            <consortium name="The Broad Institute Genome Sequencing Center for Infectious Disease"/>
            <person name="Cuomo C."/>
            <person name="Troemel E."/>
            <person name="Young S.K."/>
            <person name="Zeng Q."/>
            <person name="Gargeya S."/>
            <person name="Fitzgerald M."/>
            <person name="Haas B."/>
            <person name="Abouelleil A."/>
            <person name="Alvarado L."/>
            <person name="Arachchi H.M."/>
            <person name="Berlin A."/>
            <person name="Chapman S.B."/>
            <person name="Gearin G."/>
            <person name="Goldberg J."/>
            <person name="Griggs A."/>
            <person name="Gujja S."/>
            <person name="Hansen M."/>
            <person name="Heiman D."/>
            <person name="Howarth C."/>
            <person name="Larimer J."/>
            <person name="Lui A."/>
            <person name="MacDonald P.J.P."/>
            <person name="McCowen C."/>
            <person name="Montmayeur A."/>
            <person name="Murphy C."/>
            <person name="Neiman D."/>
            <person name="Pearson M."/>
            <person name="Priest M."/>
            <person name="Roberts A."/>
            <person name="Saif S."/>
            <person name="Shea T."/>
            <person name="Sisk P."/>
            <person name="Stolte C."/>
            <person name="Sykes S."/>
            <person name="Wortman J."/>
            <person name="Nusbaum C."/>
            <person name="Birren B."/>
        </authorList>
    </citation>
    <scope>NUCLEOTIDE SEQUENCE</scope>
    <source>
        <strain evidence="1">ERTm3</strain>
    </source>
</reference>
<dbReference type="EMBL" id="GL870881">
    <property type="protein sequence ID" value="EIJ87569.1"/>
    <property type="molecule type" value="Genomic_DNA"/>
</dbReference>
<proteinExistence type="predicted"/>
<organism evidence="1 2">
    <name type="scientific">Nematocida parisii (strain ERTm3)</name>
    <name type="common">Nematode killer fungus</name>
    <dbReference type="NCBI Taxonomy" id="935791"/>
    <lineage>
        <taxon>Eukaryota</taxon>
        <taxon>Fungi</taxon>
        <taxon>Fungi incertae sedis</taxon>
        <taxon>Microsporidia</taxon>
        <taxon>Nematocida</taxon>
    </lineage>
</organism>
<dbReference type="InParanoid" id="I3EEC2"/>
<keyword evidence="2" id="KW-1185">Reference proteome</keyword>
<name>I3EEC2_NEMP3</name>
<dbReference type="VEuPathDB" id="MicrosporidiaDB:NEQG_02116"/>
<dbReference type="AlphaFoldDB" id="I3EEC2"/>